<dbReference type="GO" id="GO:0005509">
    <property type="term" value="F:calcium ion binding"/>
    <property type="evidence" value="ECO:0007669"/>
    <property type="project" value="InterPro"/>
</dbReference>
<feature type="compositionally biased region" description="Pro residues" evidence="1">
    <location>
        <begin position="163"/>
        <end position="178"/>
    </location>
</feature>
<dbReference type="PANTHER" id="PTHR35538:SF6">
    <property type="entry name" value="EF-HAND DOMAIN-CONTAINING PROTEIN"/>
    <property type="match status" value="1"/>
</dbReference>
<dbReference type="Proteomes" id="UP000515145">
    <property type="component" value="Chromosome 2"/>
</dbReference>
<dbReference type="AlphaFoldDB" id="A0A6P7HW16"/>
<dbReference type="PANTHER" id="PTHR35538">
    <property type="entry name" value="LIG_CHAN-GLU_BD DOMAIN-CONTAINING PROTEIN"/>
    <property type="match status" value="1"/>
</dbReference>
<dbReference type="PROSITE" id="PS50222">
    <property type="entry name" value="EF_HAND_2"/>
    <property type="match status" value="1"/>
</dbReference>
<feature type="compositionally biased region" description="Basic and acidic residues" evidence="1">
    <location>
        <begin position="210"/>
        <end position="223"/>
    </location>
</feature>
<dbReference type="OrthoDB" id="2121618at2759"/>
<feature type="domain" description="EF-hand" evidence="2">
    <location>
        <begin position="706"/>
        <end position="741"/>
    </location>
</feature>
<dbReference type="Gene3D" id="1.10.238.10">
    <property type="entry name" value="EF-hand"/>
    <property type="match status" value="1"/>
</dbReference>
<proteinExistence type="predicted"/>
<feature type="region of interest" description="Disordered" evidence="1">
    <location>
        <begin position="133"/>
        <end position="286"/>
    </location>
</feature>
<keyword evidence="3" id="KW-1185">Reference proteome</keyword>
<name>A0A6P7HW16_9TELE</name>
<feature type="compositionally biased region" description="Basic and acidic residues" evidence="1">
    <location>
        <begin position="577"/>
        <end position="590"/>
    </location>
</feature>
<organism evidence="3 4">
    <name type="scientific">Parambassis ranga</name>
    <name type="common">Indian glassy fish</name>
    <dbReference type="NCBI Taxonomy" id="210632"/>
    <lineage>
        <taxon>Eukaryota</taxon>
        <taxon>Metazoa</taxon>
        <taxon>Chordata</taxon>
        <taxon>Craniata</taxon>
        <taxon>Vertebrata</taxon>
        <taxon>Euteleostomi</taxon>
        <taxon>Actinopterygii</taxon>
        <taxon>Neopterygii</taxon>
        <taxon>Teleostei</taxon>
        <taxon>Neoteleostei</taxon>
        <taxon>Acanthomorphata</taxon>
        <taxon>Ovalentaria</taxon>
        <taxon>Ambassidae</taxon>
        <taxon>Parambassis</taxon>
    </lineage>
</organism>
<feature type="compositionally biased region" description="Low complexity" evidence="1">
    <location>
        <begin position="318"/>
        <end position="333"/>
    </location>
</feature>
<evidence type="ECO:0000313" key="3">
    <source>
        <dbReference type="Proteomes" id="UP000515145"/>
    </source>
</evidence>
<evidence type="ECO:0000313" key="4">
    <source>
        <dbReference type="RefSeq" id="XP_028256316.1"/>
    </source>
</evidence>
<feature type="compositionally biased region" description="Polar residues" evidence="1">
    <location>
        <begin position="243"/>
        <end position="279"/>
    </location>
</feature>
<feature type="compositionally biased region" description="Polar residues" evidence="1">
    <location>
        <begin position="408"/>
        <end position="423"/>
    </location>
</feature>
<gene>
    <name evidence="4" type="primary">LOC114432486</name>
</gene>
<feature type="region of interest" description="Disordered" evidence="1">
    <location>
        <begin position="568"/>
        <end position="600"/>
    </location>
</feature>
<dbReference type="GeneID" id="114432486"/>
<dbReference type="RefSeq" id="XP_028256316.1">
    <property type="nucleotide sequence ID" value="XM_028400515.1"/>
</dbReference>
<accession>A0A6P7HW16</accession>
<dbReference type="InterPro" id="IPR011992">
    <property type="entry name" value="EF-hand-dom_pair"/>
</dbReference>
<reference evidence="4" key="1">
    <citation type="submission" date="2025-08" db="UniProtKB">
        <authorList>
            <consortium name="RefSeq"/>
        </authorList>
    </citation>
    <scope>IDENTIFICATION</scope>
</reference>
<dbReference type="InterPro" id="IPR002048">
    <property type="entry name" value="EF_hand_dom"/>
</dbReference>
<sequence length="893" mass="98064">MDMSAPDAWRETRPSRNQDLQRPLRVLARPRHPVSTSTWLPSGRDSACRRPIFVSFVSKAILWDRGVCHYTVPERPVHRPSLCPRFLSHMKACPEDFRPPYFLSSKSKPQPLPQERTHAHTLTAPQVLSEGRCHFNPTRRRGITGQSAGLNPGRRSASIVVPCPQPPATPPPPTPSPSPSLHNTIHPESESKLNTVPASPPGLPLPHLPPPREKEEELSEREMMSQPAVEEQDWELNLECDVSTPSASPTSLSRESFSDLSRPASSLFSRSTDLASGRSSILCDEPAGETGRVSAAFNADIEDSDLKDTSCLSPLQPSPVLQLLTSPPTSLNPHQNNTVTTPPLYEAGFGQTKSLSPHLVQGAHPNSDKPLCSSRCTDPAENLQLDASMDAGLNPSDQAHPSLAFPSATWSSCPSPQRTTLRSGSGAKLTPSSPVSRLESQRWPVLPPISPVRGRSAASHSSELSCTQSCMFDELEAIAPLSTSCLSLDEPSDSSDSPSPDTALSPGLAALTVGCDSGNLGSLSRVQLLLLDRTVPENLVLEEEEEEFSPVEDWSDLSMDHIYPGVSRPSTAGSISERCDSTGEVQENKSDLSVGGSGSPSSWIIDQSPSFHMFRSSALSSHTDVGGLHEEESNYTGQGDQVELSDESFVYGADEKERRMEERKTQVLDMLSKLQDDTPRQKKSSKGRSNFEDFDFLAKYCIFSQEKLAEYKRAFEAEDRDGDGYISCVQVLLALKNILPPELLSDEEEIYVYRILEMVDFRVTDGLVDLRLFAVIASLAQKVACMDEFMRSLISSMDFRSLEVKLFKAKQLFLFLLEEQRGDAGAQKGFISAEQLLLELKAGGIHLEQEAAVRLELQRIPPLDLLDFLAYLPLFMLIHKSVISNPLHDSSNL</sequence>
<evidence type="ECO:0000256" key="1">
    <source>
        <dbReference type="SAM" id="MobiDB-lite"/>
    </source>
</evidence>
<evidence type="ECO:0000259" key="2">
    <source>
        <dbReference type="PROSITE" id="PS50222"/>
    </source>
</evidence>
<protein>
    <submittedName>
        <fullName evidence="4">Uncharacterized protein LOC114432486</fullName>
    </submittedName>
</protein>
<feature type="region of interest" description="Disordered" evidence="1">
    <location>
        <begin position="1"/>
        <end position="22"/>
    </location>
</feature>
<dbReference type="SUPFAM" id="SSF47473">
    <property type="entry name" value="EF-hand"/>
    <property type="match status" value="1"/>
</dbReference>
<dbReference type="InParanoid" id="A0A6P7HW16"/>
<feature type="region of interest" description="Disordered" evidence="1">
    <location>
        <begin position="390"/>
        <end position="456"/>
    </location>
</feature>
<feature type="region of interest" description="Disordered" evidence="1">
    <location>
        <begin position="318"/>
        <end position="377"/>
    </location>
</feature>
<feature type="compositionally biased region" description="Pro residues" evidence="1">
    <location>
        <begin position="198"/>
        <end position="209"/>
    </location>
</feature>